<evidence type="ECO:0000313" key="2">
    <source>
        <dbReference type="Proteomes" id="UP000307874"/>
    </source>
</evidence>
<reference evidence="1 2" key="1">
    <citation type="submission" date="2019-06" db="EMBL/GenBank/DDBJ databases">
        <title>Martelella lutilitoris sp. nov., isolated from a tidal mudflat.</title>
        <authorList>
            <person name="Kim Y.-J."/>
        </authorList>
    </citation>
    <scope>NUCLEOTIDE SEQUENCE [LARGE SCALE GENOMIC DNA]</scope>
    <source>
        <strain evidence="1 2">GH2-6</strain>
    </source>
</reference>
<protein>
    <submittedName>
        <fullName evidence="1">Uncharacterized protein</fullName>
    </submittedName>
</protein>
<evidence type="ECO:0000313" key="1">
    <source>
        <dbReference type="EMBL" id="TNB46118.1"/>
    </source>
</evidence>
<keyword evidence="2" id="KW-1185">Reference proteome</keyword>
<gene>
    <name evidence="1" type="ORF">FF124_19630</name>
</gene>
<dbReference type="Proteomes" id="UP000307874">
    <property type="component" value="Unassembled WGS sequence"/>
</dbReference>
<name>A0A5C4JLB8_9HYPH</name>
<organism evidence="1 2">
    <name type="scientific">Martelella lutilitoris</name>
    <dbReference type="NCBI Taxonomy" id="2583532"/>
    <lineage>
        <taxon>Bacteria</taxon>
        <taxon>Pseudomonadati</taxon>
        <taxon>Pseudomonadota</taxon>
        <taxon>Alphaproteobacteria</taxon>
        <taxon>Hyphomicrobiales</taxon>
        <taxon>Aurantimonadaceae</taxon>
        <taxon>Martelella</taxon>
    </lineage>
</organism>
<dbReference type="EMBL" id="VCLB01000012">
    <property type="protein sequence ID" value="TNB46118.1"/>
    <property type="molecule type" value="Genomic_DNA"/>
</dbReference>
<accession>A0A5C4JLB8</accession>
<comment type="caution">
    <text evidence="1">The sequence shown here is derived from an EMBL/GenBank/DDBJ whole genome shotgun (WGS) entry which is preliminary data.</text>
</comment>
<proteinExistence type="predicted"/>
<dbReference type="AlphaFoldDB" id="A0A5C4JLB8"/>
<sequence length="87" mass="9798">MPRGTAVTESCFSSNFRCSSNWPNNSLAWRLFSKVRTKWLASADGPAWISCFATISVAFKRSGSLKKENDIACRIHARQAQHTWCDT</sequence>